<dbReference type="GO" id="GO:0016616">
    <property type="term" value="F:oxidoreductase activity, acting on the CH-OH group of donors, NAD or NADP as acceptor"/>
    <property type="evidence" value="ECO:0007669"/>
    <property type="project" value="TreeGrafter"/>
</dbReference>
<organism evidence="5 6">
    <name type="scientific">Saccharomonospora amisosensis</name>
    <dbReference type="NCBI Taxonomy" id="1128677"/>
    <lineage>
        <taxon>Bacteria</taxon>
        <taxon>Bacillati</taxon>
        <taxon>Actinomycetota</taxon>
        <taxon>Actinomycetes</taxon>
        <taxon>Pseudonocardiales</taxon>
        <taxon>Pseudonocardiaceae</taxon>
        <taxon>Saccharomonospora</taxon>
    </lineage>
</organism>
<dbReference type="NCBIfam" id="NF005878">
    <property type="entry name" value="PRK07825.1"/>
    <property type="match status" value="1"/>
</dbReference>
<dbReference type="InterPro" id="IPR002347">
    <property type="entry name" value="SDR_fam"/>
</dbReference>
<dbReference type="SMART" id="SM00822">
    <property type="entry name" value="PKS_KR"/>
    <property type="match status" value="1"/>
</dbReference>
<dbReference type="PRINTS" id="PR00081">
    <property type="entry name" value="GDHRDH"/>
</dbReference>
<accession>A0A7X5URP4</accession>
<proteinExistence type="inferred from homology"/>
<evidence type="ECO:0000256" key="3">
    <source>
        <dbReference type="RuleBase" id="RU000363"/>
    </source>
</evidence>
<evidence type="ECO:0000313" key="5">
    <source>
        <dbReference type="EMBL" id="NIJ12962.1"/>
    </source>
</evidence>
<reference evidence="5 6" key="1">
    <citation type="submission" date="2020-03" db="EMBL/GenBank/DDBJ databases">
        <title>Sequencing the genomes of 1000 actinobacteria strains.</title>
        <authorList>
            <person name="Klenk H.-P."/>
        </authorList>
    </citation>
    <scope>NUCLEOTIDE SEQUENCE [LARGE SCALE GENOMIC DNA]</scope>
    <source>
        <strain evidence="5 6">DSM 45685</strain>
    </source>
</reference>
<dbReference type="Pfam" id="PF00106">
    <property type="entry name" value="adh_short"/>
    <property type="match status" value="1"/>
</dbReference>
<dbReference type="PROSITE" id="PS00061">
    <property type="entry name" value="ADH_SHORT"/>
    <property type="match status" value="1"/>
</dbReference>
<dbReference type="SUPFAM" id="SSF51735">
    <property type="entry name" value="NAD(P)-binding Rossmann-fold domains"/>
    <property type="match status" value="1"/>
</dbReference>
<protein>
    <recommendedName>
        <fullName evidence="4">Ketoreductase domain-containing protein</fullName>
    </recommendedName>
</protein>
<dbReference type="InterPro" id="IPR020904">
    <property type="entry name" value="Sc_DH/Rdtase_CS"/>
</dbReference>
<dbReference type="PANTHER" id="PTHR24322">
    <property type="entry name" value="PKSB"/>
    <property type="match status" value="1"/>
</dbReference>
<evidence type="ECO:0000256" key="1">
    <source>
        <dbReference type="ARBA" id="ARBA00006484"/>
    </source>
</evidence>
<evidence type="ECO:0000313" key="6">
    <source>
        <dbReference type="Proteomes" id="UP000545493"/>
    </source>
</evidence>
<comment type="caution">
    <text evidence="5">The sequence shown here is derived from an EMBL/GenBank/DDBJ whole genome shotgun (WGS) entry which is preliminary data.</text>
</comment>
<sequence>MNGRARQELRGKVIAITGGARGIGLATATRLHRLGAAVAIGDVDTPRVKAAGEELGLAMHGELDVTDSRSFEEFLDQVERELGPIDVLVNNAGIMPVGPVAQEPDTVSKRILDINVYGVILGSKLALRRMLPRGSGHIINLASLAGETFLPGLATYCGSKAAVIGFTEAARREHRGTGVRFSAVLPTFTNTELAAGTKGARGMRNATPEAVAEAVLNLIVKPRPQIRVTPTSGAMSLSQRFMTIPVADFLLRAFGMHDAFTTKVNLERRRAYESRARGDEES</sequence>
<feature type="domain" description="Ketoreductase" evidence="4">
    <location>
        <begin position="12"/>
        <end position="187"/>
    </location>
</feature>
<dbReference type="PRINTS" id="PR00080">
    <property type="entry name" value="SDRFAMILY"/>
</dbReference>
<evidence type="ECO:0000256" key="2">
    <source>
        <dbReference type="ARBA" id="ARBA00023002"/>
    </source>
</evidence>
<comment type="similarity">
    <text evidence="1 3">Belongs to the short-chain dehydrogenases/reductases (SDR) family.</text>
</comment>
<dbReference type="PANTHER" id="PTHR24322:SF736">
    <property type="entry name" value="RETINOL DEHYDROGENASE 10"/>
    <property type="match status" value="1"/>
</dbReference>
<gene>
    <name evidence="5" type="ORF">FHU38_003306</name>
</gene>
<evidence type="ECO:0000259" key="4">
    <source>
        <dbReference type="SMART" id="SM00822"/>
    </source>
</evidence>
<dbReference type="InterPro" id="IPR057326">
    <property type="entry name" value="KR_dom"/>
</dbReference>
<dbReference type="RefSeq" id="WP_167172389.1">
    <property type="nucleotide sequence ID" value="NZ_JAAOYM010000001.1"/>
</dbReference>
<name>A0A7X5URP4_9PSEU</name>
<dbReference type="Gene3D" id="3.40.50.720">
    <property type="entry name" value="NAD(P)-binding Rossmann-like Domain"/>
    <property type="match status" value="1"/>
</dbReference>
<dbReference type="EMBL" id="JAAOYM010000001">
    <property type="protein sequence ID" value="NIJ12962.1"/>
    <property type="molecule type" value="Genomic_DNA"/>
</dbReference>
<dbReference type="InterPro" id="IPR036291">
    <property type="entry name" value="NAD(P)-bd_dom_sf"/>
</dbReference>
<keyword evidence="6" id="KW-1185">Reference proteome</keyword>
<keyword evidence="2" id="KW-0560">Oxidoreductase</keyword>
<dbReference type="CDD" id="cd05233">
    <property type="entry name" value="SDR_c"/>
    <property type="match status" value="1"/>
</dbReference>
<dbReference type="AlphaFoldDB" id="A0A7X5URP4"/>
<dbReference type="Proteomes" id="UP000545493">
    <property type="component" value="Unassembled WGS sequence"/>
</dbReference>